<feature type="transmembrane region" description="Helical" evidence="10">
    <location>
        <begin position="100"/>
        <end position="117"/>
    </location>
</feature>
<sequence length="307" mass="32506">MPDLYHYLQQLVNGLTVGSTYALIAIGYTMVYGIIGMINFAHGEVYMIGSYAAFIAIIGLGMLGIDSLPLIIVAAFAASIIVTSAYGYSIERIAYRPLRGSNRLIPLISAIGMSIFLQNEVLLAQDSKDKAIPNLIPGNFVFGESTMNGVVISYMQVLIFIITFVVMLGLTLFISRSRLGRACRACAEDIRMANLLGINTNNIIALTFVIGATLAAVAAVLLGLQYGVINPNIGFLAGIKAFTAAVLGGIGSIPGAMLGGLVLGVAEAFGADIFGDQYKDVVAFSLLVLVLLFRPTGILGRPEVEKV</sequence>
<evidence type="ECO:0000256" key="5">
    <source>
        <dbReference type="ARBA" id="ARBA00022692"/>
    </source>
</evidence>
<keyword evidence="3" id="KW-1003">Cell membrane</keyword>
<dbReference type="GO" id="GO:0015188">
    <property type="term" value="F:L-isoleucine transmembrane transporter activity"/>
    <property type="evidence" value="ECO:0007669"/>
    <property type="project" value="TreeGrafter"/>
</dbReference>
<organism evidence="11 12">
    <name type="scientific">Pseudomonas pohangensis</name>
    <dbReference type="NCBI Taxonomy" id="364197"/>
    <lineage>
        <taxon>Bacteria</taxon>
        <taxon>Pseudomonadati</taxon>
        <taxon>Pseudomonadota</taxon>
        <taxon>Gammaproteobacteria</taxon>
        <taxon>Pseudomonadales</taxon>
        <taxon>Pseudomonadaceae</taxon>
        <taxon>Pseudomonas</taxon>
    </lineage>
</organism>
<evidence type="ECO:0000313" key="11">
    <source>
        <dbReference type="EMBL" id="SDU12492.1"/>
    </source>
</evidence>
<feature type="transmembrane region" description="Helical" evidence="10">
    <location>
        <begin position="45"/>
        <end position="64"/>
    </location>
</feature>
<evidence type="ECO:0000256" key="3">
    <source>
        <dbReference type="ARBA" id="ARBA00022475"/>
    </source>
</evidence>
<dbReference type="Proteomes" id="UP000243232">
    <property type="component" value="Chromosome I"/>
</dbReference>
<dbReference type="GO" id="GO:0042941">
    <property type="term" value="P:D-alanine transmembrane transport"/>
    <property type="evidence" value="ECO:0007669"/>
    <property type="project" value="TreeGrafter"/>
</dbReference>
<evidence type="ECO:0000256" key="9">
    <source>
        <dbReference type="ARBA" id="ARBA00037998"/>
    </source>
</evidence>
<keyword evidence="2" id="KW-0813">Transport</keyword>
<dbReference type="GO" id="GO:0015192">
    <property type="term" value="F:L-phenylalanine transmembrane transporter activity"/>
    <property type="evidence" value="ECO:0007669"/>
    <property type="project" value="TreeGrafter"/>
</dbReference>
<keyword evidence="12" id="KW-1185">Reference proteome</keyword>
<dbReference type="PANTHER" id="PTHR11795">
    <property type="entry name" value="BRANCHED-CHAIN AMINO ACID TRANSPORT SYSTEM PERMEASE PROTEIN LIVH"/>
    <property type="match status" value="1"/>
</dbReference>
<dbReference type="GO" id="GO:0005886">
    <property type="term" value="C:plasma membrane"/>
    <property type="evidence" value="ECO:0007669"/>
    <property type="project" value="UniProtKB-SubCell"/>
</dbReference>
<keyword evidence="5 10" id="KW-0812">Transmembrane</keyword>
<comment type="subcellular location">
    <subcellularLocation>
        <location evidence="1">Cell inner membrane</location>
        <topology evidence="1">Multi-pass membrane protein</topology>
    </subcellularLocation>
</comment>
<keyword evidence="6" id="KW-0029">Amino-acid transport</keyword>
<dbReference type="EMBL" id="LT629785">
    <property type="protein sequence ID" value="SDU12492.1"/>
    <property type="molecule type" value="Genomic_DNA"/>
</dbReference>
<keyword evidence="7 10" id="KW-1133">Transmembrane helix</keyword>
<dbReference type="GO" id="GO:1903806">
    <property type="term" value="P:L-isoleucine import across plasma membrane"/>
    <property type="evidence" value="ECO:0007669"/>
    <property type="project" value="TreeGrafter"/>
</dbReference>
<dbReference type="CDD" id="cd06582">
    <property type="entry name" value="TM_PBP1_LivH_like"/>
    <property type="match status" value="1"/>
</dbReference>
<dbReference type="Pfam" id="PF02653">
    <property type="entry name" value="BPD_transp_2"/>
    <property type="match status" value="1"/>
</dbReference>
<evidence type="ECO:0000313" key="12">
    <source>
        <dbReference type="Proteomes" id="UP000243232"/>
    </source>
</evidence>
<feature type="transmembrane region" description="Helical" evidence="10">
    <location>
        <begin position="70"/>
        <end position="88"/>
    </location>
</feature>
<dbReference type="GO" id="GO:0015190">
    <property type="term" value="F:L-leucine transmembrane transporter activity"/>
    <property type="evidence" value="ECO:0007669"/>
    <property type="project" value="TreeGrafter"/>
</dbReference>
<dbReference type="RefSeq" id="WP_090194485.1">
    <property type="nucleotide sequence ID" value="NZ_LT629785.1"/>
</dbReference>
<keyword evidence="8 10" id="KW-0472">Membrane</keyword>
<dbReference type="AlphaFoldDB" id="A0A1H2FYU6"/>
<feature type="transmembrane region" description="Helical" evidence="10">
    <location>
        <begin position="241"/>
        <end position="269"/>
    </location>
</feature>
<dbReference type="GO" id="GO:0015808">
    <property type="term" value="P:L-alanine transport"/>
    <property type="evidence" value="ECO:0007669"/>
    <property type="project" value="TreeGrafter"/>
</dbReference>
<dbReference type="STRING" id="364197.SAMN05216296_1915"/>
<feature type="transmembrane region" description="Helical" evidence="10">
    <location>
        <begin position="203"/>
        <end position="229"/>
    </location>
</feature>
<feature type="transmembrane region" description="Helical" evidence="10">
    <location>
        <begin position="20"/>
        <end position="38"/>
    </location>
</feature>
<evidence type="ECO:0000256" key="8">
    <source>
        <dbReference type="ARBA" id="ARBA00023136"/>
    </source>
</evidence>
<dbReference type="NCBIfam" id="NF008011">
    <property type="entry name" value="PRK10740.1"/>
    <property type="match status" value="1"/>
</dbReference>
<proteinExistence type="inferred from homology"/>
<dbReference type="InterPro" id="IPR001851">
    <property type="entry name" value="ABC_transp_permease"/>
</dbReference>
<dbReference type="GO" id="GO:0005304">
    <property type="term" value="F:L-valine transmembrane transporter activity"/>
    <property type="evidence" value="ECO:0007669"/>
    <property type="project" value="TreeGrafter"/>
</dbReference>
<evidence type="ECO:0000256" key="7">
    <source>
        <dbReference type="ARBA" id="ARBA00022989"/>
    </source>
</evidence>
<accession>A0A1H2FYU6</accession>
<reference evidence="12" key="1">
    <citation type="submission" date="2016-10" db="EMBL/GenBank/DDBJ databases">
        <authorList>
            <person name="Varghese N."/>
            <person name="Submissions S."/>
        </authorList>
    </citation>
    <scope>NUCLEOTIDE SEQUENCE [LARGE SCALE GENOMIC DNA]</scope>
    <source>
        <strain evidence="12">DSM 17875</strain>
    </source>
</reference>
<evidence type="ECO:0000256" key="6">
    <source>
        <dbReference type="ARBA" id="ARBA00022970"/>
    </source>
</evidence>
<feature type="transmembrane region" description="Helical" evidence="10">
    <location>
        <begin position="151"/>
        <end position="174"/>
    </location>
</feature>
<dbReference type="OrthoDB" id="9807115at2"/>
<protein>
    <submittedName>
        <fullName evidence="11">L-leucine ABC transporter membrane protein /L-isoleucine ABC transporter membrane protein /L-valine ABC transporter membrane protein</fullName>
    </submittedName>
</protein>
<dbReference type="PANTHER" id="PTHR11795:SF371">
    <property type="entry name" value="HIGH-AFFINITY BRANCHED-CHAIN AMINO ACID TRANSPORT SYSTEM PERMEASE PROTEIN LIVH"/>
    <property type="match status" value="1"/>
</dbReference>
<gene>
    <name evidence="11" type="ORF">SAMN05216296_1915</name>
</gene>
<dbReference type="InterPro" id="IPR052157">
    <property type="entry name" value="BCAA_transport_permease"/>
</dbReference>
<keyword evidence="4" id="KW-0997">Cell inner membrane</keyword>
<evidence type="ECO:0000256" key="4">
    <source>
        <dbReference type="ARBA" id="ARBA00022519"/>
    </source>
</evidence>
<comment type="similarity">
    <text evidence="9">Belongs to the binding-protein-dependent transport system permease family. LivHM subfamily.</text>
</comment>
<evidence type="ECO:0000256" key="1">
    <source>
        <dbReference type="ARBA" id="ARBA00004429"/>
    </source>
</evidence>
<feature type="transmembrane region" description="Helical" evidence="10">
    <location>
        <begin position="281"/>
        <end position="300"/>
    </location>
</feature>
<name>A0A1H2FYU6_9PSED</name>
<evidence type="ECO:0000256" key="2">
    <source>
        <dbReference type="ARBA" id="ARBA00022448"/>
    </source>
</evidence>
<evidence type="ECO:0000256" key="10">
    <source>
        <dbReference type="SAM" id="Phobius"/>
    </source>
</evidence>